<evidence type="ECO:0000313" key="3">
    <source>
        <dbReference type="Proteomes" id="UP000316612"/>
    </source>
</evidence>
<dbReference type="OrthoDB" id="4548637at2"/>
<comment type="caution">
    <text evidence="2">The sequence shown here is derived from an EMBL/GenBank/DDBJ whole genome shotgun (WGS) entry which is preliminary data.</text>
</comment>
<evidence type="ECO:0000313" key="2">
    <source>
        <dbReference type="EMBL" id="GED04552.1"/>
    </source>
</evidence>
<dbReference type="EMBL" id="BJNY01000001">
    <property type="protein sequence ID" value="GED04552.1"/>
    <property type="molecule type" value="Genomic_DNA"/>
</dbReference>
<evidence type="ECO:0000256" key="1">
    <source>
        <dbReference type="SAM" id="MobiDB-lite"/>
    </source>
</evidence>
<sequence length="144" mass="15304">MTNAFVAAATPSGKYAKFKTVGDSITLKITGKVTERQQREYGTNEPKTFPSGDPIMEQLIPGLDLNAPSEEEAPTVLCVDKKTMRAAIGKALIEKNVGEPQVNGTIKVTFSGYGVGKNPSNPPKDFTAEYWPAQAAAGAWGGDN</sequence>
<keyword evidence="3" id="KW-1185">Reference proteome</keyword>
<organism evidence="2 3">
    <name type="scientific">Glutamicibacter uratoxydans</name>
    <name type="common">Arthrobacter uratoxydans</name>
    <dbReference type="NCBI Taxonomy" id="43667"/>
    <lineage>
        <taxon>Bacteria</taxon>
        <taxon>Bacillati</taxon>
        <taxon>Actinomycetota</taxon>
        <taxon>Actinomycetes</taxon>
        <taxon>Micrococcales</taxon>
        <taxon>Micrococcaceae</taxon>
        <taxon>Glutamicibacter</taxon>
    </lineage>
</organism>
<dbReference type="AlphaFoldDB" id="A0A4Y4DH52"/>
<name>A0A4Y4DH52_GLUUR</name>
<feature type="region of interest" description="Disordered" evidence="1">
    <location>
        <begin position="36"/>
        <end position="56"/>
    </location>
</feature>
<gene>
    <name evidence="2" type="ORF">AUR04nite_00840</name>
</gene>
<reference evidence="2 3" key="1">
    <citation type="submission" date="2019-06" db="EMBL/GenBank/DDBJ databases">
        <title>Whole genome shotgun sequence of Glutamicibacter uratoxydans NBRC 15515.</title>
        <authorList>
            <person name="Hosoyama A."/>
            <person name="Uohara A."/>
            <person name="Ohji S."/>
            <person name="Ichikawa N."/>
        </authorList>
    </citation>
    <scope>NUCLEOTIDE SEQUENCE [LARGE SCALE GENOMIC DNA]</scope>
    <source>
        <strain evidence="2 3">NBRC 15515</strain>
    </source>
</reference>
<protein>
    <submittedName>
        <fullName evidence="2">Uncharacterized protein</fullName>
    </submittedName>
</protein>
<dbReference type="RefSeq" id="WP_141360824.1">
    <property type="nucleotide sequence ID" value="NZ_BAAAJL010000007.1"/>
</dbReference>
<dbReference type="Proteomes" id="UP000316612">
    <property type="component" value="Unassembled WGS sequence"/>
</dbReference>
<accession>A0A4Y4DH52</accession>
<proteinExistence type="predicted"/>